<sequence length="95" mass="10640">MPRRPASPRPASPVPSPILLVTAVTREKTVRAEIRHFLATFIPRALQNVTCVICKKLRDAEFPPSDALMVILPKAFVIHNLACNNEERRLVEGWG</sequence>
<dbReference type="Proteomes" id="UP001479290">
    <property type="component" value="Unassembled WGS sequence"/>
</dbReference>
<proteinExistence type="predicted"/>
<evidence type="ECO:0000313" key="2">
    <source>
        <dbReference type="Proteomes" id="UP001479290"/>
    </source>
</evidence>
<evidence type="ECO:0000313" key="1">
    <source>
        <dbReference type="EMBL" id="KAK9971751.1"/>
    </source>
</evidence>
<keyword evidence="2" id="KW-1185">Reference proteome</keyword>
<accession>A0AAW2ADQ7</accession>
<gene>
    <name evidence="1" type="ORF">ABG768_025102</name>
</gene>
<dbReference type="AlphaFoldDB" id="A0AAW2ADQ7"/>
<organism evidence="1 2">
    <name type="scientific">Culter alburnus</name>
    <name type="common">Topmouth culter</name>
    <dbReference type="NCBI Taxonomy" id="194366"/>
    <lineage>
        <taxon>Eukaryota</taxon>
        <taxon>Metazoa</taxon>
        <taxon>Chordata</taxon>
        <taxon>Craniata</taxon>
        <taxon>Vertebrata</taxon>
        <taxon>Euteleostomi</taxon>
        <taxon>Actinopterygii</taxon>
        <taxon>Neopterygii</taxon>
        <taxon>Teleostei</taxon>
        <taxon>Ostariophysi</taxon>
        <taxon>Cypriniformes</taxon>
        <taxon>Xenocyprididae</taxon>
        <taxon>Xenocypridinae</taxon>
        <taxon>Culter</taxon>
    </lineage>
</organism>
<dbReference type="EMBL" id="JAWDJR010000007">
    <property type="protein sequence ID" value="KAK9971751.1"/>
    <property type="molecule type" value="Genomic_DNA"/>
</dbReference>
<name>A0AAW2ADQ7_CULAL</name>
<reference evidence="1 2" key="1">
    <citation type="submission" date="2024-05" db="EMBL/GenBank/DDBJ databases">
        <title>A high-quality chromosomal-level genome assembly of Topmouth culter (Culter alburnus).</title>
        <authorList>
            <person name="Zhao H."/>
        </authorList>
    </citation>
    <scope>NUCLEOTIDE SEQUENCE [LARGE SCALE GENOMIC DNA]</scope>
    <source>
        <strain evidence="1">CATC2023</strain>
        <tissue evidence="1">Muscle</tissue>
    </source>
</reference>
<comment type="caution">
    <text evidence="1">The sequence shown here is derived from an EMBL/GenBank/DDBJ whole genome shotgun (WGS) entry which is preliminary data.</text>
</comment>
<protein>
    <submittedName>
        <fullName evidence="1">Uncharacterized protein</fullName>
    </submittedName>
</protein>